<evidence type="ECO:0000313" key="2">
    <source>
        <dbReference type="Proteomes" id="UP000240760"/>
    </source>
</evidence>
<accession>A0A2T4BV87</accession>
<reference evidence="1 2" key="1">
    <citation type="submission" date="2016-07" db="EMBL/GenBank/DDBJ databases">
        <title>Multiple horizontal gene transfer events from other fungi enriched the ability of initially mycotrophic Trichoderma (Ascomycota) to feed on dead plant biomass.</title>
        <authorList>
            <consortium name="DOE Joint Genome Institute"/>
            <person name="Aerts A."/>
            <person name="Atanasova L."/>
            <person name="Chenthamara K."/>
            <person name="Zhang J."/>
            <person name="Grujic M."/>
            <person name="Henrissat B."/>
            <person name="Kuo A."/>
            <person name="Salamov A."/>
            <person name="Lipzen A."/>
            <person name="Labutti K."/>
            <person name="Barry K."/>
            <person name="Miao Y."/>
            <person name="Rahimi M.J."/>
            <person name="Shen Q."/>
            <person name="Grigoriev I.V."/>
            <person name="Kubicek C.P."/>
            <person name="Druzhinina I.S."/>
        </authorList>
    </citation>
    <scope>NUCLEOTIDE SEQUENCE [LARGE SCALE GENOMIC DNA]</scope>
    <source>
        <strain evidence="1 2">ATCC 18648</strain>
    </source>
</reference>
<dbReference type="Proteomes" id="UP000240760">
    <property type="component" value="Unassembled WGS sequence"/>
</dbReference>
<dbReference type="EMBL" id="KZ679139">
    <property type="protein sequence ID" value="PTB73156.1"/>
    <property type="molecule type" value="Genomic_DNA"/>
</dbReference>
<sequence length="140" mass="15162">MHAGCIVVLLAVELVALHRVVCSLHFVSSCVLFTSWRPVGLFPLLQHFFAFLFYPRHSLTSASVSSTIRICLSYGPGPTRPNLVPGSSAGTQSGPSAALGRYHASWTNVFLRFGFYPPGYFGAPCLLDVSIDPDDCDPSE</sequence>
<proteinExistence type="predicted"/>
<name>A0A2T4BV87_TRILO</name>
<protein>
    <submittedName>
        <fullName evidence="1">Uncharacterized protein</fullName>
    </submittedName>
</protein>
<evidence type="ECO:0000313" key="1">
    <source>
        <dbReference type="EMBL" id="PTB73156.1"/>
    </source>
</evidence>
<dbReference type="AlphaFoldDB" id="A0A2T4BV87"/>
<gene>
    <name evidence="1" type="ORF">M440DRAFT_143074</name>
</gene>
<keyword evidence="2" id="KW-1185">Reference proteome</keyword>
<organism evidence="1 2">
    <name type="scientific">Trichoderma longibrachiatum ATCC 18648</name>
    <dbReference type="NCBI Taxonomy" id="983965"/>
    <lineage>
        <taxon>Eukaryota</taxon>
        <taxon>Fungi</taxon>
        <taxon>Dikarya</taxon>
        <taxon>Ascomycota</taxon>
        <taxon>Pezizomycotina</taxon>
        <taxon>Sordariomycetes</taxon>
        <taxon>Hypocreomycetidae</taxon>
        <taxon>Hypocreales</taxon>
        <taxon>Hypocreaceae</taxon>
        <taxon>Trichoderma</taxon>
    </lineage>
</organism>